<comment type="catalytic activity">
    <reaction evidence="5 6">
        <text>L-threonylcarbamoyladenylate + adenosine(37) in tRNA = N(6)-L-threonylcarbamoyladenosine(37) in tRNA + AMP + H(+)</text>
        <dbReference type="Rhea" id="RHEA:37059"/>
        <dbReference type="Rhea" id="RHEA-COMP:10162"/>
        <dbReference type="Rhea" id="RHEA-COMP:10163"/>
        <dbReference type="ChEBI" id="CHEBI:15378"/>
        <dbReference type="ChEBI" id="CHEBI:73682"/>
        <dbReference type="ChEBI" id="CHEBI:74411"/>
        <dbReference type="ChEBI" id="CHEBI:74418"/>
        <dbReference type="ChEBI" id="CHEBI:456215"/>
        <dbReference type="EC" id="2.3.1.234"/>
    </reaction>
</comment>
<accession>A0A1Y1HN58</accession>
<comment type="similarity">
    <text evidence="6">Belongs to the KAE1 / TsaD family.</text>
</comment>
<comment type="subunit">
    <text evidence="6">Homodimer.</text>
</comment>
<dbReference type="AlphaFoldDB" id="A0A1Y1HN58"/>
<keyword evidence="4 6" id="KW-0012">Acyltransferase</keyword>
<comment type="subcellular location">
    <subcellularLocation>
        <location evidence="6">Mitochondrion</location>
    </subcellularLocation>
</comment>
<dbReference type="GO" id="GO:0061711">
    <property type="term" value="F:tRNA N(6)-L-threonylcarbamoyladenine synthase activity"/>
    <property type="evidence" value="ECO:0007669"/>
    <property type="project" value="UniProtKB-EC"/>
</dbReference>
<dbReference type="InterPro" id="IPR000905">
    <property type="entry name" value="Gcp-like_dom"/>
</dbReference>
<comment type="function">
    <text evidence="6">Required for the formation of a threonylcarbamoyl group on adenosine at position 37 (t(6)A37) in mitochondrial tRNAs that read codons beginning with adenine. Probably involved in the transfer of the threonylcarbamoyl moiety of threonylcarbamoyl-AMP (TC-AMP) to the N6 group of A37. Involved in mitochondrial genome maintenance.</text>
</comment>
<dbReference type="InterPro" id="IPR043129">
    <property type="entry name" value="ATPase_NBD"/>
</dbReference>
<dbReference type="PANTHER" id="PTHR11735:SF6">
    <property type="entry name" value="TRNA N6-ADENOSINE THREONYLCARBAMOYLTRANSFERASE, MITOCHONDRIAL"/>
    <property type="match status" value="1"/>
</dbReference>
<dbReference type="GO" id="GO:0002949">
    <property type="term" value="P:tRNA threonylcarbamoyladenosine modification"/>
    <property type="evidence" value="ECO:0007669"/>
    <property type="project" value="UniProtKB-UniRule"/>
</dbReference>
<proteinExistence type="inferred from homology"/>
<feature type="region of interest" description="Disordered" evidence="7">
    <location>
        <begin position="1"/>
        <end position="30"/>
    </location>
</feature>
<dbReference type="NCBIfam" id="TIGR03723">
    <property type="entry name" value="T6A_TsaD_YgjD"/>
    <property type="match status" value="1"/>
</dbReference>
<evidence type="ECO:0000313" key="10">
    <source>
        <dbReference type="Proteomes" id="UP000054558"/>
    </source>
</evidence>
<dbReference type="NCBIfam" id="TIGR00329">
    <property type="entry name" value="gcp_kae1"/>
    <property type="match status" value="1"/>
</dbReference>
<keyword evidence="9" id="KW-0645">Protease</keyword>
<feature type="domain" description="Gcp-like" evidence="8">
    <location>
        <begin position="58"/>
        <end position="384"/>
    </location>
</feature>
<evidence type="ECO:0000256" key="7">
    <source>
        <dbReference type="SAM" id="MobiDB-lite"/>
    </source>
</evidence>
<evidence type="ECO:0000256" key="4">
    <source>
        <dbReference type="ARBA" id="ARBA00023315"/>
    </source>
</evidence>
<dbReference type="FunFam" id="3.30.420.40:FF:000133">
    <property type="entry name" value="Probable tRNA N6-adenosine threonylcarbamoyltransferase, mitochondrial"/>
    <property type="match status" value="1"/>
</dbReference>
<dbReference type="SUPFAM" id="SSF53067">
    <property type="entry name" value="Actin-like ATPase domain"/>
    <property type="match status" value="1"/>
</dbReference>
<dbReference type="Gene3D" id="3.30.420.40">
    <property type="match status" value="2"/>
</dbReference>
<protein>
    <recommendedName>
        <fullName evidence="6">Glycoprotease 1</fullName>
    </recommendedName>
</protein>
<evidence type="ECO:0000256" key="6">
    <source>
        <dbReference type="HAMAP-Rule" id="MF_03179"/>
    </source>
</evidence>
<evidence type="ECO:0000256" key="5">
    <source>
        <dbReference type="ARBA" id="ARBA00048117"/>
    </source>
</evidence>
<dbReference type="HAMAP" id="MF_01445">
    <property type="entry name" value="TsaD"/>
    <property type="match status" value="1"/>
</dbReference>
<keyword evidence="2 6" id="KW-0819">tRNA processing</keyword>
<keyword evidence="10" id="KW-1185">Reference proteome</keyword>
<dbReference type="GO" id="GO:0006508">
    <property type="term" value="P:proteolysis"/>
    <property type="evidence" value="ECO:0007669"/>
    <property type="project" value="UniProtKB-KW"/>
</dbReference>
<keyword evidence="1 6" id="KW-0808">Transferase</keyword>
<dbReference type="Pfam" id="PF00814">
    <property type="entry name" value="TsaD"/>
    <property type="match status" value="1"/>
</dbReference>
<dbReference type="OMA" id="NAAMIGC"/>
<dbReference type="OrthoDB" id="2015509at2759"/>
<dbReference type="Proteomes" id="UP000054558">
    <property type="component" value="Unassembled WGS sequence"/>
</dbReference>
<evidence type="ECO:0000313" key="9">
    <source>
        <dbReference type="EMBL" id="GAQ79453.1"/>
    </source>
</evidence>
<dbReference type="EMBL" id="DF236980">
    <property type="protein sequence ID" value="GAQ79453.1"/>
    <property type="molecule type" value="Genomic_DNA"/>
</dbReference>
<organism evidence="9 10">
    <name type="scientific">Klebsormidium nitens</name>
    <name type="common">Green alga</name>
    <name type="synonym">Ulothrix nitens</name>
    <dbReference type="NCBI Taxonomy" id="105231"/>
    <lineage>
        <taxon>Eukaryota</taxon>
        <taxon>Viridiplantae</taxon>
        <taxon>Streptophyta</taxon>
        <taxon>Klebsormidiophyceae</taxon>
        <taxon>Klebsormidiales</taxon>
        <taxon>Klebsormidiaceae</taxon>
        <taxon>Klebsormidium</taxon>
    </lineage>
</organism>
<dbReference type="PANTHER" id="PTHR11735">
    <property type="entry name" value="TRNA N6-ADENOSINE THREONYLCARBAMOYLTRANSFERASE"/>
    <property type="match status" value="1"/>
</dbReference>
<gene>
    <name evidence="6" type="primary">GCP1</name>
    <name evidence="9" type="ORF">KFL_000310040</name>
</gene>
<dbReference type="PRINTS" id="PR00789">
    <property type="entry name" value="OSIALOPTASE"/>
</dbReference>
<dbReference type="GO" id="GO:0005739">
    <property type="term" value="C:mitochondrion"/>
    <property type="evidence" value="ECO:0000318"/>
    <property type="project" value="GO_Central"/>
</dbReference>
<comment type="cofactor">
    <cofactor evidence="6">
        <name>a divalent metal cation</name>
        <dbReference type="ChEBI" id="CHEBI:60240"/>
    </cofactor>
    <text evidence="6">Binds 1 divalent metal cation per subunit.</text>
</comment>
<evidence type="ECO:0000259" key="8">
    <source>
        <dbReference type="Pfam" id="PF00814"/>
    </source>
</evidence>
<dbReference type="FunFam" id="3.30.420.40:FF:000012">
    <property type="entry name" value="tRNA N6-adenosine threonylcarbamoyltransferase"/>
    <property type="match status" value="1"/>
</dbReference>
<dbReference type="CDD" id="cd24134">
    <property type="entry name" value="ASKHA_NBD_OSGEPL1_QRI7_euk"/>
    <property type="match status" value="1"/>
</dbReference>
<sequence length="458" mass="48743">MENQEISDSAEPATVQAEASTENGSENGSVEKASRLVLGIETSCDETGAAVVSTDGRVLGEALASSAAIHAQWGGVVPALAKGEHEKAIDGVVDLALSNAGVSASDLSAIAVTIGPGLSLCLRLGAMKARELARQHRTPLISVHHMEAHALVARLTNDGVNFPFLTLLVSGGHNLLLLAHSVGHYTQLGTTLDDALGEAYDKTARLLGLDLSKGGGPALEALAREGDPQRFKFSVPMRASKTGSKTCDFSYAGLKTNVRLAIESEIPGAEQRPLADVDATERQLRADIAASFQRVAVAHLEERTRRAIGWALEQEPNIKCLVMAGGVAANKYVRESLTRAVQEGPLELTRREVKLGMKRKEYTPIRLVCPPPRLCTDNGVMVAWAGVERLRLGLEEPPPPLEETDHSNVQLRPRWPMGEIHSKSTTGVGSIRATRAFPSLTAFTKSMSTSAQPAASVL</sequence>
<dbReference type="STRING" id="105231.A0A1Y1HN58"/>
<keyword evidence="3 6" id="KW-0479">Metal-binding</keyword>
<evidence type="ECO:0000256" key="3">
    <source>
        <dbReference type="ARBA" id="ARBA00022723"/>
    </source>
</evidence>
<dbReference type="GO" id="GO:0008233">
    <property type="term" value="F:peptidase activity"/>
    <property type="evidence" value="ECO:0007669"/>
    <property type="project" value="UniProtKB-KW"/>
</dbReference>
<feature type="compositionally biased region" description="Polar residues" evidence="7">
    <location>
        <begin position="17"/>
        <end position="28"/>
    </location>
</feature>
<evidence type="ECO:0000256" key="1">
    <source>
        <dbReference type="ARBA" id="ARBA00022679"/>
    </source>
</evidence>
<name>A0A1Y1HN58_KLENI</name>
<keyword evidence="6" id="KW-0496">Mitochondrion</keyword>
<dbReference type="InterPro" id="IPR017861">
    <property type="entry name" value="KAE1/TsaD"/>
</dbReference>
<keyword evidence="9" id="KW-0378">Hydrolase</keyword>
<evidence type="ECO:0000256" key="2">
    <source>
        <dbReference type="ARBA" id="ARBA00022694"/>
    </source>
</evidence>
<dbReference type="GO" id="GO:0046872">
    <property type="term" value="F:metal ion binding"/>
    <property type="evidence" value="ECO:0007669"/>
    <property type="project" value="UniProtKB-KW"/>
</dbReference>
<dbReference type="InterPro" id="IPR022450">
    <property type="entry name" value="TsaD"/>
</dbReference>
<reference evidence="9 10" key="1">
    <citation type="journal article" date="2014" name="Nat. Commun.">
        <title>Klebsormidium flaccidum genome reveals primary factors for plant terrestrial adaptation.</title>
        <authorList>
            <person name="Hori K."/>
            <person name="Maruyama F."/>
            <person name="Fujisawa T."/>
            <person name="Togashi T."/>
            <person name="Yamamoto N."/>
            <person name="Seo M."/>
            <person name="Sato S."/>
            <person name="Yamada T."/>
            <person name="Mori H."/>
            <person name="Tajima N."/>
            <person name="Moriyama T."/>
            <person name="Ikeuchi M."/>
            <person name="Watanabe M."/>
            <person name="Wada H."/>
            <person name="Kobayashi K."/>
            <person name="Saito M."/>
            <person name="Masuda T."/>
            <person name="Sasaki-Sekimoto Y."/>
            <person name="Mashiguchi K."/>
            <person name="Awai K."/>
            <person name="Shimojima M."/>
            <person name="Masuda S."/>
            <person name="Iwai M."/>
            <person name="Nobusawa T."/>
            <person name="Narise T."/>
            <person name="Kondo S."/>
            <person name="Saito H."/>
            <person name="Sato R."/>
            <person name="Murakawa M."/>
            <person name="Ihara Y."/>
            <person name="Oshima-Yamada Y."/>
            <person name="Ohtaka K."/>
            <person name="Satoh M."/>
            <person name="Sonobe K."/>
            <person name="Ishii M."/>
            <person name="Ohtani R."/>
            <person name="Kanamori-Sato M."/>
            <person name="Honoki R."/>
            <person name="Miyazaki D."/>
            <person name="Mochizuki H."/>
            <person name="Umetsu J."/>
            <person name="Higashi K."/>
            <person name="Shibata D."/>
            <person name="Kamiya Y."/>
            <person name="Sato N."/>
            <person name="Nakamura Y."/>
            <person name="Tabata S."/>
            <person name="Ida S."/>
            <person name="Kurokawa K."/>
            <person name="Ohta H."/>
        </authorList>
    </citation>
    <scope>NUCLEOTIDE SEQUENCE [LARGE SCALE GENOMIC DNA]</scope>
    <source>
        <strain evidence="9 10">NIES-2285</strain>
    </source>
</reference>